<feature type="compositionally biased region" description="Polar residues" evidence="6">
    <location>
        <begin position="1"/>
        <end position="12"/>
    </location>
</feature>
<evidence type="ECO:0000256" key="6">
    <source>
        <dbReference type="SAM" id="MobiDB-lite"/>
    </source>
</evidence>
<evidence type="ECO:0000259" key="9">
    <source>
        <dbReference type="Pfam" id="PF12704"/>
    </source>
</evidence>
<comment type="caution">
    <text evidence="10">The sequence shown here is derived from an EMBL/GenBank/DDBJ whole genome shotgun (WGS) entry which is preliminary data.</text>
</comment>
<evidence type="ECO:0000313" key="11">
    <source>
        <dbReference type="Proteomes" id="UP000218151"/>
    </source>
</evidence>
<dbReference type="Pfam" id="PF02687">
    <property type="entry name" value="FtsX"/>
    <property type="match status" value="2"/>
</dbReference>
<organism evidence="10 11">
    <name type="scientific">Sphingomonas lenta</name>
    <dbReference type="NCBI Taxonomy" id="1141887"/>
    <lineage>
        <taxon>Bacteria</taxon>
        <taxon>Pseudomonadati</taxon>
        <taxon>Pseudomonadota</taxon>
        <taxon>Alphaproteobacteria</taxon>
        <taxon>Sphingomonadales</taxon>
        <taxon>Sphingomonadaceae</taxon>
        <taxon>Sphingomonas</taxon>
    </lineage>
</organism>
<feature type="transmembrane region" description="Helical" evidence="7">
    <location>
        <begin position="813"/>
        <end position="836"/>
    </location>
</feature>
<feature type="region of interest" description="Disordered" evidence="6">
    <location>
        <begin position="1"/>
        <end position="28"/>
    </location>
</feature>
<evidence type="ECO:0000259" key="8">
    <source>
        <dbReference type="Pfam" id="PF02687"/>
    </source>
</evidence>
<sequence length="847" mass="91209">MRGGWSTCSTGASSRSGGGRPRPNKESGPMWRNVLTVMLRRLAADRAYSVITIGGLALGLAGCLLILGYIRYERSYDAWLPGHERVHQVQTTIHPPGQPDVRSQASSAALYDRLSIFPQVEAVTSVAVGKTVSDQNGRPEFIDATTVDRSFFEVFALPFAQGSAATALPDENSIVLTESEAVRRFGTAQALGKVLTTGAGEGKSGKRVSGVLRDLPRDTSLKVGIISLRDWNTMPPDARGWGAFDQHHYVKLRPGANAAALNAALPAWEKRVVFDTMGGALVSMADVLDFRLVPITQVHLGEAQDKAFAPGGDTRALATFGIVAMLTLGMAVMNFVNMTTARATRRAREVALRKVLGATRRQLILQFFAEGVFVAAAATLLAFALVEIATPWIGGILGADLPLAYLGERGMLWPALLLLAATAVAGALYPAFLLSRFKPARVLRANQSAVGTPGDGRLRAVLVVAQFAIAIGLIASTAVIWSQTRFVAQVDPGYRRDGLVQIDNAWRYTQGAEYEAARRAMLAIPGVTGLGRTGLPLGATEKPLRLMRRAGGGEGESMGLYGVDAEFMRTMGIELLAGRLLGDRVALDRVEGLAPAALSARGVNVVVNRSAAAEFGFRSPAAAVGQPVEIAFEGLDMVPARIVGVVEDTRFRTARDAIEPLVYTYDPTRTYIVMVRYAAARPGEVMAALERVWRRFEPELPFEARFADDVVRELYAADRARTLLFAGFSGLAILIACLGLYSLAAFTAERRTKEIGIRKVVGARVRDIVRLLAWQFAKPVVLANLVAWPVAWWAMRDWLNTFDVAVALTPGPFAVAGLLALAIATVTVAGHALRVARMNPIHALRYE</sequence>
<dbReference type="OrthoDB" id="9770036at2"/>
<protein>
    <submittedName>
        <fullName evidence="10">ABC transporter permease</fullName>
    </submittedName>
</protein>
<feature type="transmembrane region" description="Helical" evidence="7">
    <location>
        <begin position="458"/>
        <end position="481"/>
    </location>
</feature>
<dbReference type="GO" id="GO:0005886">
    <property type="term" value="C:plasma membrane"/>
    <property type="evidence" value="ECO:0007669"/>
    <property type="project" value="UniProtKB-SubCell"/>
</dbReference>
<keyword evidence="5 7" id="KW-0472">Membrane</keyword>
<dbReference type="AlphaFoldDB" id="A0A2A2SGE8"/>
<dbReference type="PANTHER" id="PTHR30572">
    <property type="entry name" value="MEMBRANE COMPONENT OF TRANSPORTER-RELATED"/>
    <property type="match status" value="1"/>
</dbReference>
<keyword evidence="4 7" id="KW-1133">Transmembrane helix</keyword>
<feature type="domain" description="ABC3 transporter permease C-terminal" evidence="8">
    <location>
        <begin position="728"/>
        <end position="840"/>
    </location>
</feature>
<feature type="transmembrane region" description="Helical" evidence="7">
    <location>
        <begin position="768"/>
        <end position="793"/>
    </location>
</feature>
<dbReference type="InterPro" id="IPR050250">
    <property type="entry name" value="Macrolide_Exporter_MacB"/>
</dbReference>
<keyword evidence="3 7" id="KW-0812">Transmembrane</keyword>
<dbReference type="Pfam" id="PF12704">
    <property type="entry name" value="MacB_PCD"/>
    <property type="match status" value="2"/>
</dbReference>
<proteinExistence type="predicted"/>
<feature type="domain" description="ABC3 transporter permease C-terminal" evidence="8">
    <location>
        <begin position="322"/>
        <end position="435"/>
    </location>
</feature>
<reference evidence="11" key="1">
    <citation type="submission" date="2017-09" db="EMBL/GenBank/DDBJ databases">
        <authorList>
            <person name="Feng G."/>
            <person name="Zhu H."/>
        </authorList>
    </citation>
    <scope>NUCLEOTIDE SEQUENCE [LARGE SCALE GENOMIC DNA]</scope>
    <source>
        <strain evidence="11">1PNM-20</strain>
    </source>
</reference>
<feature type="transmembrane region" description="Helical" evidence="7">
    <location>
        <begin position="47"/>
        <end position="70"/>
    </location>
</feature>
<feature type="transmembrane region" description="Helical" evidence="7">
    <location>
        <begin position="316"/>
        <end position="336"/>
    </location>
</feature>
<evidence type="ECO:0000256" key="2">
    <source>
        <dbReference type="ARBA" id="ARBA00022475"/>
    </source>
</evidence>
<dbReference type="Proteomes" id="UP000218151">
    <property type="component" value="Unassembled WGS sequence"/>
</dbReference>
<keyword evidence="2" id="KW-1003">Cell membrane</keyword>
<evidence type="ECO:0000313" key="10">
    <source>
        <dbReference type="EMBL" id="PAX08282.1"/>
    </source>
</evidence>
<comment type="subcellular location">
    <subcellularLocation>
        <location evidence="1">Cell membrane</location>
        <topology evidence="1">Multi-pass membrane protein</topology>
    </subcellularLocation>
</comment>
<dbReference type="InterPro" id="IPR003838">
    <property type="entry name" value="ABC3_permease_C"/>
</dbReference>
<accession>A0A2A2SGE8</accession>
<evidence type="ECO:0000256" key="7">
    <source>
        <dbReference type="SAM" id="Phobius"/>
    </source>
</evidence>
<dbReference type="EMBL" id="NSLI01000003">
    <property type="protein sequence ID" value="PAX08282.1"/>
    <property type="molecule type" value="Genomic_DNA"/>
</dbReference>
<gene>
    <name evidence="10" type="ORF">CKY28_12050</name>
</gene>
<evidence type="ECO:0000256" key="3">
    <source>
        <dbReference type="ARBA" id="ARBA00022692"/>
    </source>
</evidence>
<feature type="domain" description="MacB-like periplasmic core" evidence="9">
    <location>
        <begin position="467"/>
        <end position="690"/>
    </location>
</feature>
<name>A0A2A2SGE8_9SPHN</name>
<keyword evidence="11" id="KW-1185">Reference proteome</keyword>
<dbReference type="InterPro" id="IPR025857">
    <property type="entry name" value="MacB_PCD"/>
</dbReference>
<dbReference type="GO" id="GO:0022857">
    <property type="term" value="F:transmembrane transporter activity"/>
    <property type="evidence" value="ECO:0007669"/>
    <property type="project" value="TreeGrafter"/>
</dbReference>
<evidence type="ECO:0000256" key="1">
    <source>
        <dbReference type="ARBA" id="ARBA00004651"/>
    </source>
</evidence>
<evidence type="ECO:0000256" key="5">
    <source>
        <dbReference type="ARBA" id="ARBA00023136"/>
    </source>
</evidence>
<feature type="domain" description="MacB-like periplasmic core" evidence="9">
    <location>
        <begin position="49"/>
        <end position="266"/>
    </location>
</feature>
<dbReference type="PANTHER" id="PTHR30572:SF18">
    <property type="entry name" value="ABC-TYPE MACROLIDE FAMILY EXPORT SYSTEM PERMEASE COMPONENT 2"/>
    <property type="match status" value="1"/>
</dbReference>
<feature type="transmembrane region" description="Helical" evidence="7">
    <location>
        <begin position="363"/>
        <end position="393"/>
    </location>
</feature>
<feature type="transmembrane region" description="Helical" evidence="7">
    <location>
        <begin position="723"/>
        <end position="747"/>
    </location>
</feature>
<feature type="transmembrane region" description="Helical" evidence="7">
    <location>
        <begin position="413"/>
        <end position="437"/>
    </location>
</feature>
<evidence type="ECO:0000256" key="4">
    <source>
        <dbReference type="ARBA" id="ARBA00022989"/>
    </source>
</evidence>